<dbReference type="EMBL" id="JAUHPW010000002">
    <property type="protein sequence ID" value="MDN4474995.1"/>
    <property type="molecule type" value="Genomic_DNA"/>
</dbReference>
<name>A0ABT8G778_9MICO</name>
<dbReference type="RefSeq" id="WP_301131440.1">
    <property type="nucleotide sequence ID" value="NZ_JAUHPW010000002.1"/>
</dbReference>
<accession>A0ABT8G778</accession>
<keyword evidence="4" id="KW-0472">Membrane</keyword>
<feature type="transmembrane region" description="Helical" evidence="4">
    <location>
        <begin position="120"/>
        <end position="140"/>
    </location>
</feature>
<proteinExistence type="predicted"/>
<evidence type="ECO:0000256" key="1">
    <source>
        <dbReference type="ARBA" id="ARBA00022679"/>
    </source>
</evidence>
<keyword evidence="4" id="KW-1133">Transmembrane helix</keyword>
<dbReference type="PANTHER" id="PTHR24421">
    <property type="entry name" value="NITRATE/NITRITE SENSOR PROTEIN NARX-RELATED"/>
    <property type="match status" value="1"/>
</dbReference>
<organism evidence="6 7">
    <name type="scientific">Demequina litoralis</name>
    <dbReference type="NCBI Taxonomy" id="3051660"/>
    <lineage>
        <taxon>Bacteria</taxon>
        <taxon>Bacillati</taxon>
        <taxon>Actinomycetota</taxon>
        <taxon>Actinomycetes</taxon>
        <taxon>Micrococcales</taxon>
        <taxon>Demequinaceae</taxon>
        <taxon>Demequina</taxon>
    </lineage>
</organism>
<feature type="transmembrane region" description="Helical" evidence="4">
    <location>
        <begin position="48"/>
        <end position="68"/>
    </location>
</feature>
<dbReference type="InterPro" id="IPR036890">
    <property type="entry name" value="HATPase_C_sf"/>
</dbReference>
<feature type="domain" description="Histidine kinase/HSP90-like ATPase" evidence="5">
    <location>
        <begin position="209"/>
        <end position="298"/>
    </location>
</feature>
<sequence>MTAPAPRVARPLERRSPAAQWWRASLGGALLAIAATLLVHRYEWARLSWWLLPLLVFVVAVVLVWSPLESAVQLDARRPDVVALFSRDAWLRMLAGVALAVGALWWFAAADPDWNPLVRAVMIPVVVLLGLALLLAPWWLRLIRQVRVEREQRVREFERAEIAAHLHDSVLQTLTLIRSRADDPEAVARLARAQERDLRSYLYQERRTTQESVATALAEAIAEVEDRHGVEIELVTVGDAQTTPALHAAVRAVAEAATNAARHATAPYAVYAEVTPGAFEAFVRDGGPGFDPTAIPEGRLGIRESIVGRVERFGGTATIATSPGGRTEVAVAVQPEAREDRP</sequence>
<keyword evidence="4" id="KW-0812">Transmembrane</keyword>
<feature type="transmembrane region" description="Helical" evidence="4">
    <location>
        <begin position="21"/>
        <end position="42"/>
    </location>
</feature>
<dbReference type="InterPro" id="IPR050482">
    <property type="entry name" value="Sensor_HK_TwoCompSys"/>
</dbReference>
<dbReference type="SUPFAM" id="SSF55874">
    <property type="entry name" value="ATPase domain of HSP90 chaperone/DNA topoisomerase II/histidine kinase"/>
    <property type="match status" value="1"/>
</dbReference>
<dbReference type="InterPro" id="IPR003594">
    <property type="entry name" value="HATPase_dom"/>
</dbReference>
<feature type="transmembrane region" description="Helical" evidence="4">
    <location>
        <begin position="89"/>
        <end position="108"/>
    </location>
</feature>
<comment type="caution">
    <text evidence="6">The sequence shown here is derived from an EMBL/GenBank/DDBJ whole genome shotgun (WGS) entry which is preliminary data.</text>
</comment>
<dbReference type="PANTHER" id="PTHR24421:SF61">
    <property type="entry name" value="OXYGEN SENSOR HISTIDINE KINASE NREB"/>
    <property type="match status" value="1"/>
</dbReference>
<dbReference type="Pfam" id="PF13581">
    <property type="entry name" value="HATPase_c_2"/>
    <property type="match status" value="1"/>
</dbReference>
<dbReference type="GO" id="GO:0005524">
    <property type="term" value="F:ATP binding"/>
    <property type="evidence" value="ECO:0007669"/>
    <property type="project" value="UniProtKB-KW"/>
</dbReference>
<dbReference type="Proteomes" id="UP001172728">
    <property type="component" value="Unassembled WGS sequence"/>
</dbReference>
<evidence type="ECO:0000259" key="5">
    <source>
        <dbReference type="Pfam" id="PF13581"/>
    </source>
</evidence>
<keyword evidence="3" id="KW-0902">Two-component regulatory system</keyword>
<evidence type="ECO:0000256" key="2">
    <source>
        <dbReference type="ARBA" id="ARBA00022777"/>
    </source>
</evidence>
<evidence type="ECO:0000256" key="4">
    <source>
        <dbReference type="SAM" id="Phobius"/>
    </source>
</evidence>
<keyword evidence="6" id="KW-0547">Nucleotide-binding</keyword>
<keyword evidence="6" id="KW-0067">ATP-binding</keyword>
<gene>
    <name evidence="6" type="ORF">QQX09_03885</name>
</gene>
<keyword evidence="1" id="KW-0808">Transferase</keyword>
<keyword evidence="7" id="KW-1185">Reference proteome</keyword>
<evidence type="ECO:0000313" key="6">
    <source>
        <dbReference type="EMBL" id="MDN4474995.1"/>
    </source>
</evidence>
<evidence type="ECO:0000313" key="7">
    <source>
        <dbReference type="Proteomes" id="UP001172728"/>
    </source>
</evidence>
<keyword evidence="2" id="KW-0418">Kinase</keyword>
<protein>
    <submittedName>
        <fullName evidence="6">ATP-binding protein</fullName>
    </submittedName>
</protein>
<reference evidence="6" key="1">
    <citation type="submission" date="2023-06" db="EMBL/GenBank/DDBJ databases">
        <title>Sysu t00192.</title>
        <authorList>
            <person name="Gao L."/>
            <person name="Fang B.-Z."/>
            <person name="Li W.-J."/>
        </authorList>
    </citation>
    <scope>NUCLEOTIDE SEQUENCE</scope>
    <source>
        <strain evidence="6">SYSU T00192</strain>
    </source>
</reference>
<evidence type="ECO:0000256" key="3">
    <source>
        <dbReference type="ARBA" id="ARBA00023012"/>
    </source>
</evidence>
<dbReference type="Gene3D" id="3.30.565.10">
    <property type="entry name" value="Histidine kinase-like ATPase, C-terminal domain"/>
    <property type="match status" value="1"/>
</dbReference>